<dbReference type="GeneID" id="14882734"/>
<dbReference type="VEuPathDB" id="AmoebaDB:EIN_467900"/>
<gene>
    <name evidence="9" type="ORF">EIN_467900</name>
</gene>
<dbReference type="OMA" id="FEVCANQ"/>
<feature type="domain" description="RWP-RK" evidence="8">
    <location>
        <begin position="30"/>
        <end position="114"/>
    </location>
</feature>
<evidence type="ECO:0000259" key="8">
    <source>
        <dbReference type="PROSITE" id="PS51519"/>
    </source>
</evidence>
<dbReference type="EMBL" id="KB207240">
    <property type="protein sequence ID" value="ELP83676.1"/>
    <property type="molecule type" value="Genomic_DNA"/>
</dbReference>
<evidence type="ECO:0000313" key="9">
    <source>
        <dbReference type="EMBL" id="ELP83676.1"/>
    </source>
</evidence>
<evidence type="ECO:0000256" key="6">
    <source>
        <dbReference type="ARBA" id="ARBA00023242"/>
    </source>
</evidence>
<feature type="region of interest" description="Disordered" evidence="7">
    <location>
        <begin position="1"/>
        <end position="38"/>
    </location>
</feature>
<dbReference type="KEGG" id="eiv:EIN_467900"/>
<dbReference type="PANTHER" id="PTHR46373">
    <property type="entry name" value="PROTEIN RKD4"/>
    <property type="match status" value="1"/>
</dbReference>
<accession>A0A0A1TYR8</accession>
<reference evidence="9 10" key="1">
    <citation type="submission" date="2012-10" db="EMBL/GenBank/DDBJ databases">
        <authorList>
            <person name="Zafar N."/>
            <person name="Inman J."/>
            <person name="Hall N."/>
            <person name="Lorenzi H."/>
            <person name="Caler E."/>
        </authorList>
    </citation>
    <scope>NUCLEOTIDE SEQUENCE [LARGE SCALE GENOMIC DNA]</scope>
    <source>
        <strain evidence="9 10">IP1</strain>
    </source>
</reference>
<dbReference type="InterPro" id="IPR003035">
    <property type="entry name" value="RWP-RK_dom"/>
</dbReference>
<keyword evidence="10" id="KW-1185">Reference proteome</keyword>
<sequence length="199" mass="22557">MDTSTSSPFTSTLNSLLNSTEQTTEVTETTQINGTQENKNQMSIPEVIEAMTKLYEYPEDYVVEKLGITTTLLKKACRSIGVKRWPYRKILKVDREIQKNETILKKEIPIEEKDKVQEKIARLKELKDQILFNPNTDTGSRKRKPQTIRVPAEMKRLAVSCEGDTVPISSASVLRLAFGLDFCYFEVCANQSNSAITQS</sequence>
<name>A0A0A1TYR8_ENTIV</name>
<evidence type="ECO:0000256" key="1">
    <source>
        <dbReference type="ARBA" id="ARBA00004049"/>
    </source>
</evidence>
<dbReference type="OrthoDB" id="30748at2759"/>
<comment type="function">
    <text evidence="1">Putative transcription factor.</text>
</comment>
<keyword evidence="3" id="KW-0175">Coiled coil</keyword>
<keyword evidence="6" id="KW-0539">Nucleus</keyword>
<feature type="compositionally biased region" description="Polar residues" evidence="7">
    <location>
        <begin position="1"/>
        <end position="19"/>
    </location>
</feature>
<dbReference type="GO" id="GO:0003700">
    <property type="term" value="F:DNA-binding transcription factor activity"/>
    <property type="evidence" value="ECO:0007669"/>
    <property type="project" value="InterPro"/>
</dbReference>
<dbReference type="AlphaFoldDB" id="A0A0A1TYR8"/>
<keyword evidence="4" id="KW-0238">DNA-binding</keyword>
<dbReference type="Proteomes" id="UP000014680">
    <property type="component" value="Unassembled WGS sequence"/>
</dbReference>
<keyword evidence="2" id="KW-0805">Transcription regulation</keyword>
<protein>
    <recommendedName>
        <fullName evidence="8">RWP-RK domain-containing protein</fullName>
    </recommendedName>
</protein>
<evidence type="ECO:0000256" key="2">
    <source>
        <dbReference type="ARBA" id="ARBA00023015"/>
    </source>
</evidence>
<dbReference type="GO" id="GO:0003677">
    <property type="term" value="F:DNA binding"/>
    <property type="evidence" value="ECO:0007669"/>
    <property type="project" value="UniProtKB-KW"/>
</dbReference>
<dbReference type="Pfam" id="PF02042">
    <property type="entry name" value="RWP-RK"/>
    <property type="match status" value="1"/>
</dbReference>
<evidence type="ECO:0000256" key="4">
    <source>
        <dbReference type="ARBA" id="ARBA00023125"/>
    </source>
</evidence>
<evidence type="ECO:0000256" key="5">
    <source>
        <dbReference type="ARBA" id="ARBA00023163"/>
    </source>
</evidence>
<evidence type="ECO:0000256" key="7">
    <source>
        <dbReference type="SAM" id="MobiDB-lite"/>
    </source>
</evidence>
<organism evidence="9 10">
    <name type="scientific">Entamoeba invadens IP1</name>
    <dbReference type="NCBI Taxonomy" id="370355"/>
    <lineage>
        <taxon>Eukaryota</taxon>
        <taxon>Amoebozoa</taxon>
        <taxon>Evosea</taxon>
        <taxon>Archamoebae</taxon>
        <taxon>Mastigamoebida</taxon>
        <taxon>Entamoebidae</taxon>
        <taxon>Entamoeba</taxon>
    </lineage>
</organism>
<evidence type="ECO:0000313" key="10">
    <source>
        <dbReference type="Proteomes" id="UP000014680"/>
    </source>
</evidence>
<dbReference type="InterPro" id="IPR044607">
    <property type="entry name" value="RKD-like"/>
</dbReference>
<proteinExistence type="predicted"/>
<dbReference type="RefSeq" id="XP_004183022.1">
    <property type="nucleotide sequence ID" value="XM_004182974.1"/>
</dbReference>
<feature type="compositionally biased region" description="Low complexity" evidence="7">
    <location>
        <begin position="20"/>
        <end position="31"/>
    </location>
</feature>
<dbReference type="PROSITE" id="PS51519">
    <property type="entry name" value="RWP_RK"/>
    <property type="match status" value="1"/>
</dbReference>
<evidence type="ECO:0000256" key="3">
    <source>
        <dbReference type="ARBA" id="ARBA00023054"/>
    </source>
</evidence>
<keyword evidence="5" id="KW-0804">Transcription</keyword>
<dbReference type="PANTHER" id="PTHR46373:SF2">
    <property type="entry name" value="RWP-RK DOMAIN-CONTAINING PROTEIN"/>
    <property type="match status" value="1"/>
</dbReference>